<evidence type="ECO:0000256" key="1">
    <source>
        <dbReference type="ARBA" id="ARBA00022737"/>
    </source>
</evidence>
<reference evidence="3 4" key="1">
    <citation type="submission" date="2020-02" db="EMBL/GenBank/DDBJ databases">
        <authorList>
            <person name="Ferguson B K."/>
        </authorList>
    </citation>
    <scope>NUCLEOTIDE SEQUENCE [LARGE SCALE GENOMIC DNA]</scope>
</reference>
<keyword evidence="2" id="KW-0040">ANK repeat</keyword>
<name>A0A6H5IM52_9HYME</name>
<protein>
    <submittedName>
        <fullName evidence="3">Uncharacterized protein</fullName>
    </submittedName>
</protein>
<dbReference type="SMART" id="SM00248">
    <property type="entry name" value="ANK"/>
    <property type="match status" value="4"/>
</dbReference>
<dbReference type="InterPro" id="IPR051165">
    <property type="entry name" value="Multifunctional_ANK_Repeat"/>
</dbReference>
<evidence type="ECO:0000313" key="4">
    <source>
        <dbReference type="Proteomes" id="UP000479190"/>
    </source>
</evidence>
<dbReference type="InterPro" id="IPR036770">
    <property type="entry name" value="Ankyrin_rpt-contain_sf"/>
</dbReference>
<organism evidence="3 4">
    <name type="scientific">Trichogramma brassicae</name>
    <dbReference type="NCBI Taxonomy" id="86971"/>
    <lineage>
        <taxon>Eukaryota</taxon>
        <taxon>Metazoa</taxon>
        <taxon>Ecdysozoa</taxon>
        <taxon>Arthropoda</taxon>
        <taxon>Hexapoda</taxon>
        <taxon>Insecta</taxon>
        <taxon>Pterygota</taxon>
        <taxon>Neoptera</taxon>
        <taxon>Endopterygota</taxon>
        <taxon>Hymenoptera</taxon>
        <taxon>Apocrita</taxon>
        <taxon>Proctotrupomorpha</taxon>
        <taxon>Chalcidoidea</taxon>
        <taxon>Trichogrammatidae</taxon>
        <taxon>Trichogramma</taxon>
    </lineage>
</organism>
<dbReference type="Pfam" id="PF12796">
    <property type="entry name" value="Ank_2"/>
    <property type="match status" value="1"/>
</dbReference>
<dbReference type="EMBL" id="CADCXV010000865">
    <property type="protein sequence ID" value="CAB0037698.1"/>
    <property type="molecule type" value="Genomic_DNA"/>
</dbReference>
<dbReference type="SUPFAM" id="SSF48403">
    <property type="entry name" value="Ankyrin repeat"/>
    <property type="match status" value="1"/>
</dbReference>
<dbReference type="PANTHER" id="PTHR24123:SF33">
    <property type="entry name" value="PROTEIN HOS4"/>
    <property type="match status" value="1"/>
</dbReference>
<accession>A0A6H5IM52</accession>
<dbReference type="AlphaFoldDB" id="A0A6H5IM52"/>
<dbReference type="InterPro" id="IPR002110">
    <property type="entry name" value="Ankyrin_rpt"/>
</dbReference>
<proteinExistence type="predicted"/>
<dbReference type="OrthoDB" id="496981at2759"/>
<sequence length="519" mass="61032">MSRRIARIYYRQFFHQDSSSSDDDVIDYAFDCSGFDRGRFYQRKIEKMKRLRDKYDWEVEEERRRLLDRLYPLTDDFQGHYPDFRSVFQPDQIHQLVMDSIYSWPDDPRIDFKAFRFFEFVRRTGFVDEPKVDREGEPITLSITPIHIVARRRVPRESSGMDALFAIYNSYDANCTDESGFTHFHAACVYGLASVVKKFLDSGLPRVDANLVWPKTGDSPLNLALGSWAPWRDQPGDRWGEATFRTLLEAGADPNLANARGETALHIICQRHYNIMEVAAKMLFEKCDERYRPLQVDTQDSLGNTPLLLAVNRDDLKMIELLLKTEPPRMWPTTRVGHRCTGPPRNCRTPRLFIVIESLEDKDYELDRSQATSVMRFFSRYGLFARSEEIPPRAHPFKWYFEARSKEIKVKPALSLHELIQLSPREAEKLVAYEDYHEFARRCKLSRLKFMEDREACARYLCEKMSTRFFRRWALHPFWELIHRRLPLEVCEMILAGLANEDLYSICLAAADPRQANLQ</sequence>
<dbReference type="Proteomes" id="UP000479190">
    <property type="component" value="Unassembled WGS sequence"/>
</dbReference>
<keyword evidence="1" id="KW-0677">Repeat</keyword>
<evidence type="ECO:0000313" key="3">
    <source>
        <dbReference type="EMBL" id="CAB0037698.1"/>
    </source>
</evidence>
<dbReference type="PANTHER" id="PTHR24123">
    <property type="entry name" value="ANKYRIN REPEAT-CONTAINING"/>
    <property type="match status" value="1"/>
</dbReference>
<keyword evidence="4" id="KW-1185">Reference proteome</keyword>
<gene>
    <name evidence="3" type="ORF">TBRA_LOCUS9514</name>
</gene>
<dbReference type="Gene3D" id="1.25.40.20">
    <property type="entry name" value="Ankyrin repeat-containing domain"/>
    <property type="match status" value="1"/>
</dbReference>
<evidence type="ECO:0000256" key="2">
    <source>
        <dbReference type="ARBA" id="ARBA00023043"/>
    </source>
</evidence>